<dbReference type="OrthoDB" id="9801773at2"/>
<dbReference type="Gene3D" id="3.30.530.20">
    <property type="match status" value="1"/>
</dbReference>
<dbReference type="EMBL" id="QEOP01000001">
    <property type="protein sequence ID" value="PVZ96304.1"/>
    <property type="molecule type" value="Genomic_DNA"/>
</dbReference>
<proteinExistence type="predicted"/>
<gene>
    <name evidence="1" type="ORF">DDQ50_02215</name>
</gene>
<evidence type="ECO:0000313" key="2">
    <source>
        <dbReference type="Proteomes" id="UP000244893"/>
    </source>
</evidence>
<dbReference type="InterPro" id="IPR023393">
    <property type="entry name" value="START-like_dom_sf"/>
</dbReference>
<accession>A0A2V1HZP4</accession>
<protein>
    <submittedName>
        <fullName evidence="1">Cyclase</fullName>
    </submittedName>
</protein>
<dbReference type="AlphaFoldDB" id="A0A2V1HZP4"/>
<dbReference type="Proteomes" id="UP000244893">
    <property type="component" value="Unassembled WGS sequence"/>
</dbReference>
<dbReference type="CDD" id="cd07820">
    <property type="entry name" value="SRPBCC_3"/>
    <property type="match status" value="1"/>
</dbReference>
<reference evidence="1 2" key="1">
    <citation type="submission" date="2018-05" db="EMBL/GenBank/DDBJ databases">
        <title>Amnibacterium sp. M8JJ-5, whole genome shotgun sequence.</title>
        <authorList>
            <person name="Tuo L."/>
        </authorList>
    </citation>
    <scope>NUCLEOTIDE SEQUENCE [LARGE SCALE GENOMIC DNA]</scope>
    <source>
        <strain evidence="1 2">M8JJ-5</strain>
    </source>
</reference>
<dbReference type="InterPro" id="IPR019587">
    <property type="entry name" value="Polyketide_cyclase/dehydratase"/>
</dbReference>
<dbReference type="SUPFAM" id="SSF55961">
    <property type="entry name" value="Bet v1-like"/>
    <property type="match status" value="1"/>
</dbReference>
<dbReference type="Pfam" id="PF10604">
    <property type="entry name" value="Polyketide_cyc2"/>
    <property type="match status" value="1"/>
</dbReference>
<sequence length="141" mass="15739">MPVEQLFDLSLDIDAHTGSMAASDERAIGGVTSGEIGLGETVTWRARHFGVPITMTSRITAQDRPTSFVDEQVRGPFRRFRHQHLFEATPGGSRMRDVVEFSAPFGPIGRVVERLVLARYLRRLIEQRNAFLADTGRSPKS</sequence>
<comment type="caution">
    <text evidence="1">The sequence shown here is derived from an EMBL/GenBank/DDBJ whole genome shotgun (WGS) entry which is preliminary data.</text>
</comment>
<name>A0A2V1HZP4_9MICO</name>
<evidence type="ECO:0000313" key="1">
    <source>
        <dbReference type="EMBL" id="PVZ96304.1"/>
    </source>
</evidence>
<keyword evidence="2" id="KW-1185">Reference proteome</keyword>
<organism evidence="1 2">
    <name type="scientific">Amnibacterium flavum</name>
    <dbReference type="NCBI Taxonomy" id="2173173"/>
    <lineage>
        <taxon>Bacteria</taxon>
        <taxon>Bacillati</taxon>
        <taxon>Actinomycetota</taxon>
        <taxon>Actinomycetes</taxon>
        <taxon>Micrococcales</taxon>
        <taxon>Microbacteriaceae</taxon>
        <taxon>Amnibacterium</taxon>
    </lineage>
</organism>